<evidence type="ECO:0000313" key="2">
    <source>
        <dbReference type="Proteomes" id="UP001054945"/>
    </source>
</evidence>
<sequence length="95" mass="10898">MVSFTRHNNSLPHKKNPRTQRLGFATAHSLYVSCLHYNKINQTNKERGKTLPLSSNPFVRAESSFCCNYSTAWYHLMSGRSFTYAGDGPRYLLSH</sequence>
<keyword evidence="2" id="KW-1185">Reference proteome</keyword>
<gene>
    <name evidence="1" type="ORF">CEXT_611721</name>
</gene>
<comment type="caution">
    <text evidence="1">The sequence shown here is derived from an EMBL/GenBank/DDBJ whole genome shotgun (WGS) entry which is preliminary data.</text>
</comment>
<protein>
    <submittedName>
        <fullName evidence="1">Uncharacterized protein</fullName>
    </submittedName>
</protein>
<organism evidence="1 2">
    <name type="scientific">Caerostris extrusa</name>
    <name type="common">Bark spider</name>
    <name type="synonym">Caerostris bankana</name>
    <dbReference type="NCBI Taxonomy" id="172846"/>
    <lineage>
        <taxon>Eukaryota</taxon>
        <taxon>Metazoa</taxon>
        <taxon>Ecdysozoa</taxon>
        <taxon>Arthropoda</taxon>
        <taxon>Chelicerata</taxon>
        <taxon>Arachnida</taxon>
        <taxon>Araneae</taxon>
        <taxon>Araneomorphae</taxon>
        <taxon>Entelegynae</taxon>
        <taxon>Araneoidea</taxon>
        <taxon>Araneidae</taxon>
        <taxon>Caerostris</taxon>
    </lineage>
</organism>
<evidence type="ECO:0000313" key="1">
    <source>
        <dbReference type="EMBL" id="GIY48510.1"/>
    </source>
</evidence>
<proteinExistence type="predicted"/>
<reference evidence="1 2" key="1">
    <citation type="submission" date="2021-06" db="EMBL/GenBank/DDBJ databases">
        <title>Caerostris extrusa draft genome.</title>
        <authorList>
            <person name="Kono N."/>
            <person name="Arakawa K."/>
        </authorList>
    </citation>
    <scope>NUCLEOTIDE SEQUENCE [LARGE SCALE GENOMIC DNA]</scope>
</reference>
<dbReference type="Proteomes" id="UP001054945">
    <property type="component" value="Unassembled WGS sequence"/>
</dbReference>
<accession>A0AAV4TPU2</accession>
<name>A0AAV4TPU2_CAEEX</name>
<dbReference type="EMBL" id="BPLR01011719">
    <property type="protein sequence ID" value="GIY48510.1"/>
    <property type="molecule type" value="Genomic_DNA"/>
</dbReference>
<dbReference type="AlphaFoldDB" id="A0AAV4TPU2"/>